<dbReference type="Proteomes" id="UP000251960">
    <property type="component" value="Chromosome 3"/>
</dbReference>
<accession>A0A3L6FID7</accession>
<proteinExistence type="predicted"/>
<protein>
    <recommendedName>
        <fullName evidence="3">Helitron helicase-like domain-containing protein</fullName>
    </recommendedName>
</protein>
<reference evidence="1 2" key="1">
    <citation type="journal article" date="2018" name="Nat. Genet.">
        <title>Extensive intraspecific gene order and gene structural variations between Mo17 and other maize genomes.</title>
        <authorList>
            <person name="Sun S."/>
            <person name="Zhou Y."/>
            <person name="Chen J."/>
            <person name="Shi J."/>
            <person name="Zhao H."/>
            <person name="Zhao H."/>
            <person name="Song W."/>
            <person name="Zhang M."/>
            <person name="Cui Y."/>
            <person name="Dong X."/>
            <person name="Liu H."/>
            <person name="Ma X."/>
            <person name="Jiao Y."/>
            <person name="Wang B."/>
            <person name="Wei X."/>
            <person name="Stein J.C."/>
            <person name="Glaubitz J.C."/>
            <person name="Lu F."/>
            <person name="Yu G."/>
            <person name="Liang C."/>
            <person name="Fengler K."/>
            <person name="Li B."/>
            <person name="Rafalski A."/>
            <person name="Schnable P.S."/>
            <person name="Ware D.H."/>
            <person name="Buckler E.S."/>
            <person name="Lai J."/>
        </authorList>
    </citation>
    <scope>NUCLEOTIDE SEQUENCE [LARGE SCALE GENOMIC DNA]</scope>
    <source>
        <strain evidence="2">cv. Missouri 17</strain>
        <tissue evidence="1">Seedling</tissue>
    </source>
</reference>
<name>A0A3L6FID7_MAIZE</name>
<gene>
    <name evidence="1" type="ORF">Zm00014a_000748</name>
</gene>
<dbReference type="EMBL" id="NCVQ01000004">
    <property type="protein sequence ID" value="PWZ32859.1"/>
    <property type="molecule type" value="Genomic_DNA"/>
</dbReference>
<evidence type="ECO:0000313" key="2">
    <source>
        <dbReference type="Proteomes" id="UP000251960"/>
    </source>
</evidence>
<dbReference type="PANTHER" id="PTHR10492:SF57">
    <property type="entry name" value="ATP-DEPENDENT DNA HELICASE"/>
    <property type="match status" value="1"/>
</dbReference>
<evidence type="ECO:0000313" key="1">
    <source>
        <dbReference type="EMBL" id="PWZ32859.1"/>
    </source>
</evidence>
<sequence>LIPTVLYTIEFQKRGLPHVHIIFWVSTDTSQPTPTLIDSVITAEIPDPQQDPLGYSLVAEHMIHGPCGPNNMNAPCMKNGICSKGYPKDFREETTIDANGFTIYRRRNNGRFITKGGVRFDNRSVVPNNLLLLKRFQAHINVEWCNKSIFIKYLFKYITKGPDRSKIFLRRVQAGEDVPYNEQIDAKDEVKEYLDSRYICDKDACWRVFGFEIHRHYPAVERMPVHLPNQNHITYNSASNMAQILSEPFLR</sequence>
<dbReference type="AlphaFoldDB" id="A0A3L6FID7"/>
<comment type="caution">
    <text evidence="1">The sequence shown here is derived from an EMBL/GenBank/DDBJ whole genome shotgun (WGS) entry which is preliminary data.</text>
</comment>
<dbReference type="PANTHER" id="PTHR10492">
    <property type="match status" value="1"/>
</dbReference>
<feature type="non-terminal residue" evidence="1">
    <location>
        <position position="1"/>
    </location>
</feature>
<organism evidence="1 2">
    <name type="scientific">Zea mays</name>
    <name type="common">Maize</name>
    <dbReference type="NCBI Taxonomy" id="4577"/>
    <lineage>
        <taxon>Eukaryota</taxon>
        <taxon>Viridiplantae</taxon>
        <taxon>Streptophyta</taxon>
        <taxon>Embryophyta</taxon>
        <taxon>Tracheophyta</taxon>
        <taxon>Spermatophyta</taxon>
        <taxon>Magnoliopsida</taxon>
        <taxon>Liliopsida</taxon>
        <taxon>Poales</taxon>
        <taxon>Poaceae</taxon>
        <taxon>PACMAD clade</taxon>
        <taxon>Panicoideae</taxon>
        <taxon>Andropogonodae</taxon>
        <taxon>Andropogoneae</taxon>
        <taxon>Tripsacinae</taxon>
        <taxon>Zea</taxon>
    </lineage>
</organism>
<evidence type="ECO:0008006" key="3">
    <source>
        <dbReference type="Google" id="ProtNLM"/>
    </source>
</evidence>